<gene>
    <name evidence="5" type="ORF">LPB301_11745</name>
</gene>
<dbReference type="Pfam" id="PF13377">
    <property type="entry name" value="Peripla_BP_3"/>
    <property type="match status" value="1"/>
</dbReference>
<dbReference type="InterPro" id="IPR000843">
    <property type="entry name" value="HTH_LacI"/>
</dbReference>
<name>A0A1B8TWP0_9FLAO</name>
<keyword evidence="2" id="KW-0238">DNA-binding</keyword>
<reference evidence="6" key="1">
    <citation type="submission" date="2016-02" db="EMBL/GenBank/DDBJ databases">
        <title>Paenibacillus sp. LPB0068, isolated from Crassostrea gigas.</title>
        <authorList>
            <person name="Shin S.-K."/>
            <person name="Yi H."/>
        </authorList>
    </citation>
    <scope>NUCLEOTIDE SEQUENCE [LARGE SCALE GENOMIC DNA]</scope>
    <source>
        <strain evidence="6">KCTC 23969</strain>
    </source>
</reference>
<dbReference type="STRING" id="996801.BW723_03960"/>
<dbReference type="Pfam" id="PF00356">
    <property type="entry name" value="LacI"/>
    <property type="match status" value="1"/>
</dbReference>
<dbReference type="Gene3D" id="1.10.260.40">
    <property type="entry name" value="lambda repressor-like DNA-binding domains"/>
    <property type="match status" value="1"/>
</dbReference>
<proteinExistence type="predicted"/>
<sequence length="341" mass="38352">MKKEVTTLKKIAQLLEVSTSTVSRALNNHPDISEETAIKVKKLAKKLNYMPNIFAKGFRQHRTNIIGVIVPNILSYFTSSILKEILLQAETKGYRVIISESNNDIKKEKEMLHTMLQFGVDGILMSLTKHTVDVEPILYALNQKPLILFDKVSRKVPCTQIIINGEEAAFNAVEHLINIGKKRIAILKEFEQSYNSEKRFQGYLRALKTNNIPVDEKLILSTDDISLKKGRRLTSQLISLKDKPDAIFSITDAAAIGAIQTLKKFNFKIPDEIAVIGFSNSLSSTIVEPKLTTIDQPGNRIGEMAVKYIIEEIEEPKENSTSKTIEIKTNLIIRDSTLLSI</sequence>
<keyword evidence="3" id="KW-0804">Transcription</keyword>
<dbReference type="InterPro" id="IPR010982">
    <property type="entry name" value="Lambda_DNA-bd_dom_sf"/>
</dbReference>
<feature type="domain" description="HTH lacI-type" evidence="4">
    <location>
        <begin position="6"/>
        <end position="60"/>
    </location>
</feature>
<keyword evidence="1" id="KW-0805">Transcription regulation</keyword>
<dbReference type="Gene3D" id="3.40.50.2300">
    <property type="match status" value="2"/>
</dbReference>
<dbReference type="KEGG" id="prn:BW723_03960"/>
<keyword evidence="6" id="KW-1185">Reference proteome</keyword>
<dbReference type="CDD" id="cd06267">
    <property type="entry name" value="PBP1_LacI_sugar_binding-like"/>
    <property type="match status" value="1"/>
</dbReference>
<dbReference type="InterPro" id="IPR046335">
    <property type="entry name" value="LacI/GalR-like_sensor"/>
</dbReference>
<accession>A0A1B8TWP0</accession>
<dbReference type="RefSeq" id="WP_068363532.1">
    <property type="nucleotide sequence ID" value="NZ_CP019337.1"/>
</dbReference>
<protein>
    <submittedName>
        <fullName evidence="5">LacI family transcriptional regulator</fullName>
    </submittedName>
</protein>
<dbReference type="Proteomes" id="UP000092612">
    <property type="component" value="Unassembled WGS sequence"/>
</dbReference>
<evidence type="ECO:0000259" key="4">
    <source>
        <dbReference type="PROSITE" id="PS50932"/>
    </source>
</evidence>
<dbReference type="PANTHER" id="PTHR30146">
    <property type="entry name" value="LACI-RELATED TRANSCRIPTIONAL REPRESSOR"/>
    <property type="match status" value="1"/>
</dbReference>
<dbReference type="PANTHER" id="PTHR30146:SF109">
    <property type="entry name" value="HTH-TYPE TRANSCRIPTIONAL REGULATOR GALS"/>
    <property type="match status" value="1"/>
</dbReference>
<comment type="caution">
    <text evidence="5">The sequence shown here is derived from an EMBL/GenBank/DDBJ whole genome shotgun (WGS) entry which is preliminary data.</text>
</comment>
<organism evidence="5 6">
    <name type="scientific">Polaribacter reichenbachii</name>
    <dbReference type="NCBI Taxonomy" id="996801"/>
    <lineage>
        <taxon>Bacteria</taxon>
        <taxon>Pseudomonadati</taxon>
        <taxon>Bacteroidota</taxon>
        <taxon>Flavobacteriia</taxon>
        <taxon>Flavobacteriales</taxon>
        <taxon>Flavobacteriaceae</taxon>
    </lineage>
</organism>
<dbReference type="GO" id="GO:0003700">
    <property type="term" value="F:DNA-binding transcription factor activity"/>
    <property type="evidence" value="ECO:0007669"/>
    <property type="project" value="TreeGrafter"/>
</dbReference>
<evidence type="ECO:0000256" key="1">
    <source>
        <dbReference type="ARBA" id="ARBA00023015"/>
    </source>
</evidence>
<dbReference type="AlphaFoldDB" id="A0A1B8TWP0"/>
<dbReference type="SMART" id="SM00354">
    <property type="entry name" value="HTH_LACI"/>
    <property type="match status" value="1"/>
</dbReference>
<dbReference type="PROSITE" id="PS50932">
    <property type="entry name" value="HTH_LACI_2"/>
    <property type="match status" value="1"/>
</dbReference>
<evidence type="ECO:0000256" key="3">
    <source>
        <dbReference type="ARBA" id="ARBA00023163"/>
    </source>
</evidence>
<dbReference type="GO" id="GO:0000976">
    <property type="term" value="F:transcription cis-regulatory region binding"/>
    <property type="evidence" value="ECO:0007669"/>
    <property type="project" value="TreeGrafter"/>
</dbReference>
<dbReference type="SUPFAM" id="SSF47413">
    <property type="entry name" value="lambda repressor-like DNA-binding domains"/>
    <property type="match status" value="1"/>
</dbReference>
<dbReference type="InterPro" id="IPR028082">
    <property type="entry name" value="Peripla_BP_I"/>
</dbReference>
<dbReference type="SUPFAM" id="SSF53822">
    <property type="entry name" value="Periplasmic binding protein-like I"/>
    <property type="match status" value="1"/>
</dbReference>
<dbReference type="OrthoDB" id="9768806at2"/>
<evidence type="ECO:0000313" key="6">
    <source>
        <dbReference type="Proteomes" id="UP000092612"/>
    </source>
</evidence>
<dbReference type="CDD" id="cd01392">
    <property type="entry name" value="HTH_LacI"/>
    <property type="match status" value="1"/>
</dbReference>
<dbReference type="EMBL" id="LSFL01000035">
    <property type="protein sequence ID" value="OBY64002.1"/>
    <property type="molecule type" value="Genomic_DNA"/>
</dbReference>
<evidence type="ECO:0000256" key="2">
    <source>
        <dbReference type="ARBA" id="ARBA00023125"/>
    </source>
</evidence>
<evidence type="ECO:0000313" key="5">
    <source>
        <dbReference type="EMBL" id="OBY64002.1"/>
    </source>
</evidence>